<accession>A0A9P5Y5F7</accession>
<evidence type="ECO:0000313" key="2">
    <source>
        <dbReference type="Proteomes" id="UP000807353"/>
    </source>
</evidence>
<reference evidence="1" key="1">
    <citation type="submission" date="2020-11" db="EMBL/GenBank/DDBJ databases">
        <authorList>
            <consortium name="DOE Joint Genome Institute"/>
            <person name="Ahrendt S."/>
            <person name="Riley R."/>
            <person name="Andreopoulos W."/>
            <person name="Labutti K."/>
            <person name="Pangilinan J."/>
            <person name="Ruiz-Duenas F.J."/>
            <person name="Barrasa J.M."/>
            <person name="Sanchez-Garcia M."/>
            <person name="Camarero S."/>
            <person name="Miyauchi S."/>
            <person name="Serrano A."/>
            <person name="Linde D."/>
            <person name="Babiker R."/>
            <person name="Drula E."/>
            <person name="Ayuso-Fernandez I."/>
            <person name="Pacheco R."/>
            <person name="Padilla G."/>
            <person name="Ferreira P."/>
            <person name="Barriuso J."/>
            <person name="Kellner H."/>
            <person name="Castanera R."/>
            <person name="Alfaro M."/>
            <person name="Ramirez L."/>
            <person name="Pisabarro A.G."/>
            <person name="Kuo A."/>
            <person name="Tritt A."/>
            <person name="Lipzen A."/>
            <person name="He G."/>
            <person name="Yan M."/>
            <person name="Ng V."/>
            <person name="Cullen D."/>
            <person name="Martin F."/>
            <person name="Rosso M.-N."/>
            <person name="Henrissat B."/>
            <person name="Hibbett D."/>
            <person name="Martinez A.T."/>
            <person name="Grigoriev I.V."/>
        </authorList>
    </citation>
    <scope>NUCLEOTIDE SEQUENCE</scope>
    <source>
        <strain evidence="1">CBS 247.69</strain>
    </source>
</reference>
<gene>
    <name evidence="1" type="ORF">BDZ94DRAFT_1309465</name>
</gene>
<sequence>MLEQQILSLQEAGSHRKRQVISNVNQGRVISRLVLLFEPIEDLIGENNRCRALELSAEDDADEDEQLIEYTKEEQRTHRGYNLLVKNVSPIETKLVEFDTHELGVYFRELRKGAAGARGDDAANLKPSIINWIATLVETPAPALDPTTKSDRGFEHDATGRLLCPVDYQWEDTSVRQKIRDGHPDFPVTGDSWPSFLYPHARGDENDVEKGLLRSAILIKAYKFIFTSPTSAKDVDCEIGAEDHAAHPHKRARTHKAPTRGHIANIMRMKAVTPRSIAYVAVQVRG</sequence>
<dbReference type="Proteomes" id="UP000807353">
    <property type="component" value="Unassembled WGS sequence"/>
</dbReference>
<dbReference type="EMBL" id="MU150270">
    <property type="protein sequence ID" value="KAF9462567.1"/>
    <property type="molecule type" value="Genomic_DNA"/>
</dbReference>
<dbReference type="InterPro" id="IPR046521">
    <property type="entry name" value="DUF6698"/>
</dbReference>
<proteinExistence type="predicted"/>
<name>A0A9P5Y5F7_9AGAR</name>
<dbReference type="OrthoDB" id="2662502at2759"/>
<evidence type="ECO:0000313" key="1">
    <source>
        <dbReference type="EMBL" id="KAF9462567.1"/>
    </source>
</evidence>
<organism evidence="1 2">
    <name type="scientific">Collybia nuda</name>
    <dbReference type="NCBI Taxonomy" id="64659"/>
    <lineage>
        <taxon>Eukaryota</taxon>
        <taxon>Fungi</taxon>
        <taxon>Dikarya</taxon>
        <taxon>Basidiomycota</taxon>
        <taxon>Agaricomycotina</taxon>
        <taxon>Agaricomycetes</taxon>
        <taxon>Agaricomycetidae</taxon>
        <taxon>Agaricales</taxon>
        <taxon>Tricholomatineae</taxon>
        <taxon>Clitocybaceae</taxon>
        <taxon>Collybia</taxon>
    </lineage>
</organism>
<dbReference type="AlphaFoldDB" id="A0A9P5Y5F7"/>
<protein>
    <submittedName>
        <fullName evidence="1">Uncharacterized protein</fullName>
    </submittedName>
</protein>
<comment type="caution">
    <text evidence="1">The sequence shown here is derived from an EMBL/GenBank/DDBJ whole genome shotgun (WGS) entry which is preliminary data.</text>
</comment>
<keyword evidence="2" id="KW-1185">Reference proteome</keyword>
<dbReference type="Pfam" id="PF20414">
    <property type="entry name" value="DUF6698"/>
    <property type="match status" value="1"/>
</dbReference>